<evidence type="ECO:0000313" key="8">
    <source>
        <dbReference type="Proteomes" id="UP000317315"/>
    </source>
</evidence>
<evidence type="ECO:0000256" key="1">
    <source>
        <dbReference type="ARBA" id="ARBA00004141"/>
    </source>
</evidence>
<dbReference type="EMBL" id="FXTM01000017">
    <property type="protein sequence ID" value="SMO66528.1"/>
    <property type="molecule type" value="Genomic_DNA"/>
</dbReference>
<feature type="transmembrane region" description="Helical" evidence="6">
    <location>
        <begin position="87"/>
        <end position="114"/>
    </location>
</feature>
<accession>A0A521D497</accession>
<dbReference type="InterPro" id="IPR003339">
    <property type="entry name" value="ABC/ECF_trnsptr_transmembrane"/>
</dbReference>
<organism evidence="7 8">
    <name type="scientific">Balnearium lithotrophicum</name>
    <dbReference type="NCBI Taxonomy" id="223788"/>
    <lineage>
        <taxon>Bacteria</taxon>
        <taxon>Pseudomonadati</taxon>
        <taxon>Aquificota</taxon>
        <taxon>Aquificia</taxon>
        <taxon>Desulfurobacteriales</taxon>
        <taxon>Desulfurobacteriaceae</taxon>
        <taxon>Balnearium</taxon>
    </lineage>
</organism>
<dbReference type="InterPro" id="IPR051611">
    <property type="entry name" value="ECF_transporter_component"/>
</dbReference>
<gene>
    <name evidence="7" type="ORF">SAMN06269117_11719</name>
</gene>
<keyword evidence="3 6" id="KW-0812">Transmembrane</keyword>
<evidence type="ECO:0000256" key="5">
    <source>
        <dbReference type="ARBA" id="ARBA00023136"/>
    </source>
</evidence>
<keyword evidence="5 6" id="KW-0472">Membrane</keyword>
<keyword evidence="8" id="KW-1185">Reference proteome</keyword>
<dbReference type="GO" id="GO:0005886">
    <property type="term" value="C:plasma membrane"/>
    <property type="evidence" value="ECO:0007669"/>
    <property type="project" value="UniProtKB-ARBA"/>
</dbReference>
<protein>
    <submittedName>
        <fullName evidence="7">Cobalt/nickel transport system permease protein</fullName>
    </submittedName>
</protein>
<dbReference type="PANTHER" id="PTHR34857">
    <property type="entry name" value="SLL0384 PROTEIN"/>
    <property type="match status" value="1"/>
</dbReference>
<evidence type="ECO:0000313" key="7">
    <source>
        <dbReference type="EMBL" id="SMO66528.1"/>
    </source>
</evidence>
<name>A0A521D497_9BACT</name>
<feature type="transmembrane region" description="Helical" evidence="6">
    <location>
        <begin position="212"/>
        <end position="230"/>
    </location>
</feature>
<dbReference type="CDD" id="cd16914">
    <property type="entry name" value="EcfT"/>
    <property type="match status" value="1"/>
</dbReference>
<evidence type="ECO:0000256" key="2">
    <source>
        <dbReference type="ARBA" id="ARBA00022475"/>
    </source>
</evidence>
<dbReference type="RefSeq" id="WP_142935833.1">
    <property type="nucleotide sequence ID" value="NZ_FXTM01000017.1"/>
</dbReference>
<dbReference type="Pfam" id="PF02361">
    <property type="entry name" value="CbiQ"/>
    <property type="match status" value="1"/>
</dbReference>
<feature type="transmembrane region" description="Helical" evidence="6">
    <location>
        <begin position="20"/>
        <end position="51"/>
    </location>
</feature>
<reference evidence="7 8" key="1">
    <citation type="submission" date="2017-05" db="EMBL/GenBank/DDBJ databases">
        <authorList>
            <person name="Varghese N."/>
            <person name="Submissions S."/>
        </authorList>
    </citation>
    <scope>NUCLEOTIDE SEQUENCE [LARGE SCALE GENOMIC DNA]</scope>
    <source>
        <strain evidence="7 8">DSM 16304</strain>
    </source>
</reference>
<sequence length="234" mass="27494">METPLNGKSFLSQIDPRIKIVTFLILAWTIALSKNLTQALVFLPLALLFFLPLLSESAKILKYLLFADLFLLFVVVTQFLFGSPYLGILIFFKSTIIVALSLFLLSTSSVFDLLHALHHLKIPNRLLQLLFFFYRYLFSLYEQYKLTLKSTYSRGFTPKTSRETYRTYAYIIGNLIIKSYFKSERIYKALLSRGFNGYFPVYRHFELKQKDIIFLFSVLLYWGIVTWKFYLHGT</sequence>
<dbReference type="Proteomes" id="UP000317315">
    <property type="component" value="Unassembled WGS sequence"/>
</dbReference>
<keyword evidence="2" id="KW-1003">Cell membrane</keyword>
<proteinExistence type="predicted"/>
<dbReference type="PANTHER" id="PTHR34857:SF2">
    <property type="entry name" value="SLL0384 PROTEIN"/>
    <property type="match status" value="1"/>
</dbReference>
<dbReference type="AlphaFoldDB" id="A0A521D497"/>
<dbReference type="OrthoDB" id="8585740at2"/>
<evidence type="ECO:0000256" key="4">
    <source>
        <dbReference type="ARBA" id="ARBA00022989"/>
    </source>
</evidence>
<feature type="transmembrane region" description="Helical" evidence="6">
    <location>
        <begin position="63"/>
        <end position="81"/>
    </location>
</feature>
<evidence type="ECO:0000256" key="3">
    <source>
        <dbReference type="ARBA" id="ARBA00022692"/>
    </source>
</evidence>
<comment type="subcellular location">
    <subcellularLocation>
        <location evidence="1">Membrane</location>
        <topology evidence="1">Multi-pass membrane protein</topology>
    </subcellularLocation>
</comment>
<keyword evidence="4 6" id="KW-1133">Transmembrane helix</keyword>
<evidence type="ECO:0000256" key="6">
    <source>
        <dbReference type="SAM" id="Phobius"/>
    </source>
</evidence>